<accession>A0A1V6R4P1</accession>
<evidence type="ECO:0000313" key="2">
    <source>
        <dbReference type="Proteomes" id="UP000191612"/>
    </source>
</evidence>
<dbReference type="EMBL" id="MDYO01000016">
    <property type="protein sequence ID" value="OQD96425.1"/>
    <property type="molecule type" value="Genomic_DNA"/>
</dbReference>
<evidence type="ECO:0000313" key="1">
    <source>
        <dbReference type="EMBL" id="OQD96425.1"/>
    </source>
</evidence>
<evidence type="ECO:0008006" key="3">
    <source>
        <dbReference type="Google" id="ProtNLM"/>
    </source>
</evidence>
<protein>
    <recommendedName>
        <fullName evidence="3">Peptidase A2 domain-containing protein</fullName>
    </recommendedName>
</protein>
<comment type="caution">
    <text evidence="1">The sequence shown here is derived from an EMBL/GenBank/DDBJ whole genome shotgun (WGS) entry which is preliminary data.</text>
</comment>
<name>A0A1V6R4P1_9EURO</name>
<sequence>MASAKRPNPGCSPAIAAVETETKRVRLQVYEQGQVTMDSNPTRTLHPRDILRQLAESMNGEHNELSVTIPAYTTWRSALQAVESALNGVDEPFTVFPHRNTNRRAMRELGLQAAAHFDSENVQALPVRTSVDLERLEPRPPLSEEGRERLRQMAKEIANMEFRYPYASLRPALEDSFLPMIRADLSVRGLDGYEQDPVCKLHGVNMIFDTGAHMTVIAEELLCPSFQEYLRDPVHNPYRGRDGLSVQIDAGIALSNCPVTIDAIATVIPKSKMPNQLVGILFGQAGCIDRLGFRAIPRHVLRANGEEIPDGLWGDILADQYLNVDGEIVSI</sequence>
<keyword evidence="2" id="KW-1185">Reference proteome</keyword>
<gene>
    <name evidence="1" type="ORF">PENSOL_c016G10566</name>
</gene>
<organism evidence="1 2">
    <name type="scientific">Penicillium solitum</name>
    <dbReference type="NCBI Taxonomy" id="60172"/>
    <lineage>
        <taxon>Eukaryota</taxon>
        <taxon>Fungi</taxon>
        <taxon>Dikarya</taxon>
        <taxon>Ascomycota</taxon>
        <taxon>Pezizomycotina</taxon>
        <taxon>Eurotiomycetes</taxon>
        <taxon>Eurotiomycetidae</taxon>
        <taxon>Eurotiales</taxon>
        <taxon>Aspergillaceae</taxon>
        <taxon>Penicillium</taxon>
    </lineage>
</organism>
<proteinExistence type="predicted"/>
<reference evidence="2" key="1">
    <citation type="journal article" date="2017" name="Nat. Microbiol.">
        <title>Global analysis of biosynthetic gene clusters reveals vast potential of secondary metabolite production in Penicillium species.</title>
        <authorList>
            <person name="Nielsen J.C."/>
            <person name="Grijseels S."/>
            <person name="Prigent S."/>
            <person name="Ji B."/>
            <person name="Dainat J."/>
            <person name="Nielsen K.F."/>
            <person name="Frisvad J.C."/>
            <person name="Workman M."/>
            <person name="Nielsen J."/>
        </authorList>
    </citation>
    <scope>NUCLEOTIDE SEQUENCE [LARGE SCALE GENOMIC DNA]</scope>
    <source>
        <strain evidence="2">IBT 29525</strain>
    </source>
</reference>
<dbReference type="STRING" id="60172.A0A1V6R4P1"/>
<dbReference type="AlphaFoldDB" id="A0A1V6R4P1"/>
<dbReference type="Proteomes" id="UP000191612">
    <property type="component" value="Unassembled WGS sequence"/>
</dbReference>